<dbReference type="Proteomes" id="UP000682739">
    <property type="component" value="Chromosome"/>
</dbReference>
<dbReference type="SUPFAM" id="SSF46565">
    <property type="entry name" value="Chaperone J-domain"/>
    <property type="match status" value="1"/>
</dbReference>
<feature type="domain" description="J" evidence="2">
    <location>
        <begin position="163"/>
        <end position="220"/>
    </location>
</feature>
<dbReference type="InterPro" id="IPR036869">
    <property type="entry name" value="J_dom_sf"/>
</dbReference>
<accession>A0A975DCG0</accession>
<dbReference type="PROSITE" id="PS50076">
    <property type="entry name" value="DNAJ_2"/>
    <property type="match status" value="1"/>
</dbReference>
<evidence type="ECO:0000313" key="4">
    <source>
        <dbReference type="Proteomes" id="UP000682739"/>
    </source>
</evidence>
<evidence type="ECO:0000259" key="2">
    <source>
        <dbReference type="PROSITE" id="PS50076"/>
    </source>
</evidence>
<keyword evidence="1" id="KW-0143">Chaperone</keyword>
<sequence>MKPEDSKQGPIPFNKPLDENLVALDCALLELLNKNEYTEFELIRALQSSPYNLFSTDSLSQPLSLFQTHFVLFNALYRIKTHLNDADGSDITISALKIAWHRSNAQSGNNEIQINHESDEKLSTYYLDWQNFKCADEQTVNSLLDSFWEKFLKSSKPGLDLEEALTTLNLDPSVPLESLSKQTVKSAYKSLSLRQHPDKGGNKSDFQKTTAAYHVILQNL</sequence>
<dbReference type="AlphaFoldDB" id="A0A975DCG0"/>
<dbReference type="KEGG" id="psym:J1N51_01535"/>
<keyword evidence="4" id="KW-1185">Reference proteome</keyword>
<dbReference type="Gene3D" id="1.10.287.110">
    <property type="entry name" value="DnaJ domain"/>
    <property type="match status" value="1"/>
</dbReference>
<dbReference type="EMBL" id="CP072110">
    <property type="protein sequence ID" value="QTH64194.1"/>
    <property type="molecule type" value="Genomic_DNA"/>
</dbReference>
<evidence type="ECO:0000313" key="3">
    <source>
        <dbReference type="EMBL" id="QTH64194.1"/>
    </source>
</evidence>
<dbReference type="RefSeq" id="WP_208832249.1">
    <property type="nucleotide sequence ID" value="NZ_CP072110.1"/>
</dbReference>
<organism evidence="3 4">
    <name type="scientific">Psychrosphaera ytuae</name>
    <dbReference type="NCBI Taxonomy" id="2820710"/>
    <lineage>
        <taxon>Bacteria</taxon>
        <taxon>Pseudomonadati</taxon>
        <taxon>Pseudomonadota</taxon>
        <taxon>Gammaproteobacteria</taxon>
        <taxon>Alteromonadales</taxon>
        <taxon>Pseudoalteromonadaceae</taxon>
        <taxon>Psychrosphaera</taxon>
    </lineage>
</organism>
<protein>
    <recommendedName>
        <fullName evidence="2">J domain-containing protein</fullName>
    </recommendedName>
</protein>
<reference evidence="3" key="1">
    <citation type="submission" date="2021-03" db="EMBL/GenBank/DDBJ databases">
        <title>Description of Psychrosphaera ytuae sp. nov. isolated from deep sea sediment of South China Sea.</title>
        <authorList>
            <person name="Zhang J."/>
            <person name="Xu X.-D."/>
        </authorList>
    </citation>
    <scope>NUCLEOTIDE SEQUENCE</scope>
    <source>
        <strain evidence="3">MTZ26</strain>
    </source>
</reference>
<dbReference type="InterPro" id="IPR001623">
    <property type="entry name" value="DnaJ_domain"/>
</dbReference>
<dbReference type="Pfam" id="PF12339">
    <property type="entry name" value="DNAJ_related"/>
    <property type="match status" value="1"/>
</dbReference>
<dbReference type="InterPro" id="IPR021059">
    <property type="entry name" value="DnaJ-related_N"/>
</dbReference>
<evidence type="ECO:0000256" key="1">
    <source>
        <dbReference type="ARBA" id="ARBA00023186"/>
    </source>
</evidence>
<name>A0A975DCG0_9GAMM</name>
<proteinExistence type="predicted"/>
<gene>
    <name evidence="3" type="ORF">J1N51_01535</name>
</gene>